<feature type="non-terminal residue" evidence="2">
    <location>
        <position position="1"/>
    </location>
</feature>
<protein>
    <submittedName>
        <fullName evidence="2">Uncharacterized protein</fullName>
    </submittedName>
</protein>
<dbReference type="Proteomes" id="UP001295794">
    <property type="component" value="Unassembled WGS sequence"/>
</dbReference>
<reference evidence="2" key="1">
    <citation type="submission" date="2023-11" db="EMBL/GenBank/DDBJ databases">
        <authorList>
            <person name="De Vega J J."/>
            <person name="De Vega J J."/>
        </authorList>
    </citation>
    <scope>NUCLEOTIDE SEQUENCE</scope>
</reference>
<organism evidence="2 3">
    <name type="scientific">Mycena citricolor</name>
    <dbReference type="NCBI Taxonomy" id="2018698"/>
    <lineage>
        <taxon>Eukaryota</taxon>
        <taxon>Fungi</taxon>
        <taxon>Dikarya</taxon>
        <taxon>Basidiomycota</taxon>
        <taxon>Agaricomycotina</taxon>
        <taxon>Agaricomycetes</taxon>
        <taxon>Agaricomycetidae</taxon>
        <taxon>Agaricales</taxon>
        <taxon>Marasmiineae</taxon>
        <taxon>Mycenaceae</taxon>
        <taxon>Mycena</taxon>
    </lineage>
</organism>
<evidence type="ECO:0000313" key="3">
    <source>
        <dbReference type="Proteomes" id="UP001295794"/>
    </source>
</evidence>
<evidence type="ECO:0000256" key="1">
    <source>
        <dbReference type="SAM" id="MobiDB-lite"/>
    </source>
</evidence>
<dbReference type="EMBL" id="CAVNYO010000405">
    <property type="protein sequence ID" value="CAK5276277.1"/>
    <property type="molecule type" value="Genomic_DNA"/>
</dbReference>
<accession>A0AAD2HI93</accession>
<gene>
    <name evidence="2" type="ORF">MYCIT1_LOCUS24392</name>
</gene>
<comment type="caution">
    <text evidence="2">The sequence shown here is derived from an EMBL/GenBank/DDBJ whole genome shotgun (WGS) entry which is preliminary data.</text>
</comment>
<evidence type="ECO:0000313" key="2">
    <source>
        <dbReference type="EMBL" id="CAK5276277.1"/>
    </source>
</evidence>
<keyword evidence="3" id="KW-1185">Reference proteome</keyword>
<dbReference type="AlphaFoldDB" id="A0AAD2HI93"/>
<proteinExistence type="predicted"/>
<sequence>ILAKNSSIPSADIQALQHLPRDNLLVHFELHWDLRSRHCPNDISDNVFRSYNPALNGDGDMSRGRKTKHRNHALGTHSPLPPRVQTTTQHAGLRCSRAPTSLRSCDQSRESRPACRSRSL</sequence>
<feature type="region of interest" description="Disordered" evidence="1">
    <location>
        <begin position="55"/>
        <end position="120"/>
    </location>
</feature>
<name>A0AAD2HI93_9AGAR</name>